<dbReference type="Proteomes" id="UP000245980">
    <property type="component" value="Unassembled WGS sequence"/>
</dbReference>
<comment type="caution">
    <text evidence="2">The sequence shown here is derived from an EMBL/GenBank/DDBJ whole genome shotgun (WGS) entry which is preliminary data.</text>
</comment>
<dbReference type="RefSeq" id="WP_109937456.1">
    <property type="nucleotide sequence ID" value="NZ_QGHP01000147.1"/>
</dbReference>
<dbReference type="EMBL" id="QGHT01000102">
    <property type="protein sequence ID" value="PWT39187.1"/>
    <property type="molecule type" value="Genomic_DNA"/>
</dbReference>
<proteinExistence type="predicted"/>
<gene>
    <name evidence="2" type="ORF">DKZ22_11605</name>
</gene>
<accession>A0A855X8M6</accession>
<evidence type="ECO:0000313" key="3">
    <source>
        <dbReference type="Proteomes" id="UP000245980"/>
    </source>
</evidence>
<dbReference type="AlphaFoldDB" id="A0A855X8M6"/>
<organism evidence="2 3">
    <name type="scientific">Limosilactobacillus reuteri</name>
    <name type="common">Lactobacillus reuteri</name>
    <dbReference type="NCBI Taxonomy" id="1598"/>
    <lineage>
        <taxon>Bacteria</taxon>
        <taxon>Bacillati</taxon>
        <taxon>Bacillota</taxon>
        <taxon>Bacilli</taxon>
        <taxon>Lactobacillales</taxon>
        <taxon>Lactobacillaceae</taxon>
        <taxon>Limosilactobacillus</taxon>
    </lineage>
</organism>
<name>A0A855X8M6_LIMRT</name>
<feature type="signal peptide" evidence="1">
    <location>
        <begin position="1"/>
        <end position="24"/>
    </location>
</feature>
<feature type="chain" id="PRO_5032887711" description="DUF4822 domain-containing protein" evidence="1">
    <location>
        <begin position="25"/>
        <end position="140"/>
    </location>
</feature>
<evidence type="ECO:0000313" key="2">
    <source>
        <dbReference type="EMBL" id="PWT39187.1"/>
    </source>
</evidence>
<keyword evidence="1" id="KW-0732">Signal</keyword>
<protein>
    <recommendedName>
        <fullName evidence="4">DUF4822 domain-containing protein</fullName>
    </recommendedName>
</protein>
<evidence type="ECO:0008006" key="4">
    <source>
        <dbReference type="Google" id="ProtNLM"/>
    </source>
</evidence>
<evidence type="ECO:0000256" key="1">
    <source>
        <dbReference type="SAM" id="SignalP"/>
    </source>
</evidence>
<sequence>MKGKLLVGLLVGGAVIGMSSTASASTPSGTYVKEQHRVSYNTAKKQSGKTYKLAFFENRASSDTGSVYYTLGYYQGGKLKMINLDDSDFGGFIEVIDPNLKTPFVQIKKHDHANTYYIHRPPYSQYNQPTVKGSVAAKED</sequence>
<reference evidence="2 3" key="1">
    <citation type="journal article" date="2018" name="Front. Microbiol.">
        <title>Comparative Genomics of the Herbivore Gut Symbiont Lactobacillus reuteri Reveals Genetic Diversity and Lifestyle Adaptation.</title>
        <authorList>
            <person name="Zhao J."/>
        </authorList>
    </citation>
    <scope>NUCLEOTIDE SEQUENCE [LARGE SCALE GENOMIC DNA]</scope>
    <source>
        <strain evidence="2 3">LR10</strain>
    </source>
</reference>